<dbReference type="InterPro" id="IPR046561">
    <property type="entry name" value="DUF6716"/>
</dbReference>
<evidence type="ECO:0000313" key="1">
    <source>
        <dbReference type="EMBL" id="SUS07340.1"/>
    </source>
</evidence>
<dbReference type="InterPro" id="IPR011990">
    <property type="entry name" value="TPR-like_helical_dom_sf"/>
</dbReference>
<dbReference type="Gene3D" id="1.25.40.10">
    <property type="entry name" value="Tetratricopeptide repeat domain"/>
    <property type="match status" value="1"/>
</dbReference>
<accession>A0A380TFW8</accession>
<proteinExistence type="predicted"/>
<organism evidence="1">
    <name type="scientific">metagenome</name>
    <dbReference type="NCBI Taxonomy" id="256318"/>
    <lineage>
        <taxon>unclassified sequences</taxon>
        <taxon>metagenomes</taxon>
    </lineage>
</organism>
<reference evidence="1" key="1">
    <citation type="submission" date="2018-07" db="EMBL/GenBank/DDBJ databases">
        <authorList>
            <person name="Quirk P.G."/>
            <person name="Krulwich T.A."/>
        </authorList>
    </citation>
    <scope>NUCLEOTIDE SEQUENCE</scope>
</reference>
<dbReference type="AlphaFoldDB" id="A0A380TFW8"/>
<name>A0A380TFW8_9ZZZZ</name>
<dbReference type="Pfam" id="PF20471">
    <property type="entry name" value="DUF6716"/>
    <property type="match status" value="1"/>
</dbReference>
<sequence>MTNTACIVYEYGSQEKLANSLAAQIKARNWEPTTRHIDTSKDMNSFFKTPGLLDSSVLFLTIGGPQAIEFLWLFRDVCARRARGRRPLLATIPAGIVLDHVRIGTYLYRHGADIVYVNNMRERHLVEAAFRSVGGGATRILACQNPILMQGPLPVEPGPQGRVSTVLFAVQTDIPKSKEERAYVARRLCEYAQRHPRRTVLIKPKHRIGEKSGHPQKYPYEEIFPKEAAQYGSPDNLLFTYQDMDVLLNEADLLVTISSTAALEALVRGRRAVAITDFGVKENIGNSYFLGANILASFDDLIEDRIPAAEPAWLREQMNAPTFVDSLDTVEQMVTQQAASRESLPFPRSFYLDSCGQFMVGRFTPLNRYRLKDLPQLTKVTAEPDKTSTSVADKVTARIASANKPAAKTPRADQPKCNLEGLSRYEQARRLLAAKDAKGAEKICREALKRMPRSAKHLHQMARILTALGRKDEARHYAKVARAARWRVLGPVGRWLGLSSPVAVPHQRPEQSPIAA</sequence>
<dbReference type="EMBL" id="UIDG01000353">
    <property type="protein sequence ID" value="SUS07340.1"/>
    <property type="molecule type" value="Genomic_DNA"/>
</dbReference>
<protein>
    <submittedName>
        <fullName evidence="1">Uncharacterized protein</fullName>
    </submittedName>
</protein>
<dbReference type="SUPFAM" id="SSF48452">
    <property type="entry name" value="TPR-like"/>
    <property type="match status" value="1"/>
</dbReference>
<gene>
    <name evidence="1" type="ORF">DF3PB_4160003</name>
</gene>